<dbReference type="FunFam" id="1.20.58.340:FF:000012">
    <property type="entry name" value="Magnesium transport protein CorA"/>
    <property type="match status" value="1"/>
</dbReference>
<dbReference type="InterPro" id="IPR004488">
    <property type="entry name" value="Mg/Co-transport_prot_CorA"/>
</dbReference>
<evidence type="ECO:0000256" key="8">
    <source>
        <dbReference type="SAM" id="Phobius"/>
    </source>
</evidence>
<feature type="transmembrane region" description="Helical" evidence="8">
    <location>
        <begin position="329"/>
        <end position="349"/>
    </location>
</feature>
<dbReference type="PANTHER" id="PTHR46494:SF1">
    <property type="entry name" value="CORA FAMILY METAL ION TRANSPORTER (EUROFUNG)"/>
    <property type="match status" value="1"/>
</dbReference>
<keyword evidence="4" id="KW-1003">Cell membrane</keyword>
<evidence type="ECO:0000256" key="3">
    <source>
        <dbReference type="ARBA" id="ARBA00022448"/>
    </source>
</evidence>
<comment type="subcellular location">
    <subcellularLocation>
        <location evidence="1">Cell membrane</location>
        <topology evidence="1">Multi-pass membrane protein</topology>
    </subcellularLocation>
</comment>
<evidence type="ECO:0000313" key="9">
    <source>
        <dbReference type="EMBL" id="VFU18192.1"/>
    </source>
</evidence>
<dbReference type="NCBIfam" id="TIGR00383">
    <property type="entry name" value="corA"/>
    <property type="match status" value="1"/>
</dbReference>
<evidence type="ECO:0000256" key="6">
    <source>
        <dbReference type="ARBA" id="ARBA00022989"/>
    </source>
</evidence>
<evidence type="ECO:0000256" key="1">
    <source>
        <dbReference type="ARBA" id="ARBA00004651"/>
    </source>
</evidence>
<dbReference type="Pfam" id="PF01544">
    <property type="entry name" value="CorA"/>
    <property type="match status" value="1"/>
</dbReference>
<dbReference type="GO" id="GO:0000287">
    <property type="term" value="F:magnesium ion binding"/>
    <property type="evidence" value="ECO:0007669"/>
    <property type="project" value="TreeGrafter"/>
</dbReference>
<gene>
    <name evidence="9" type="primary">corA</name>
    <name evidence="9" type="ORF">SCFA_790012</name>
</gene>
<dbReference type="Gene3D" id="1.20.58.340">
    <property type="entry name" value="Magnesium transport protein CorA, transmembrane region"/>
    <property type="match status" value="2"/>
</dbReference>
<evidence type="ECO:0000256" key="4">
    <source>
        <dbReference type="ARBA" id="ARBA00022475"/>
    </source>
</evidence>
<dbReference type="GO" id="GO:0015095">
    <property type="term" value="F:magnesium ion transmembrane transporter activity"/>
    <property type="evidence" value="ECO:0007669"/>
    <property type="project" value="InterPro"/>
</dbReference>
<keyword evidence="5 8" id="KW-0812">Transmembrane</keyword>
<dbReference type="InterPro" id="IPR045861">
    <property type="entry name" value="CorA_cytoplasmic_dom"/>
</dbReference>
<dbReference type="Gene3D" id="3.30.460.20">
    <property type="entry name" value="CorA soluble domain-like"/>
    <property type="match status" value="1"/>
</dbReference>
<feature type="transmembrane region" description="Helical" evidence="8">
    <location>
        <begin position="297"/>
        <end position="317"/>
    </location>
</feature>
<dbReference type="AlphaFoldDB" id="A0A485M7X7"/>
<comment type="similarity">
    <text evidence="2">Belongs to the CorA metal ion transporter (MIT) (TC 1.A.35) family.</text>
</comment>
<keyword evidence="7 8" id="KW-0472">Membrane</keyword>
<dbReference type="CDD" id="cd12828">
    <property type="entry name" value="TmCorA-like_1"/>
    <property type="match status" value="1"/>
</dbReference>
<evidence type="ECO:0000256" key="2">
    <source>
        <dbReference type="ARBA" id="ARBA00009765"/>
    </source>
</evidence>
<dbReference type="PANTHER" id="PTHR46494">
    <property type="entry name" value="CORA FAMILY METAL ION TRANSPORTER (EUROFUNG)"/>
    <property type="match status" value="1"/>
</dbReference>
<name>A0A485M7X7_9ZZZZ</name>
<dbReference type="GO" id="GO:0050897">
    <property type="term" value="F:cobalt ion binding"/>
    <property type="evidence" value="ECO:0007669"/>
    <property type="project" value="TreeGrafter"/>
</dbReference>
<dbReference type="SUPFAM" id="SSF144083">
    <property type="entry name" value="Magnesium transport protein CorA, transmembrane region"/>
    <property type="match status" value="1"/>
</dbReference>
<reference evidence="9" key="1">
    <citation type="submission" date="2019-03" db="EMBL/GenBank/DDBJ databases">
        <authorList>
            <person name="Hao L."/>
        </authorList>
    </citation>
    <scope>NUCLEOTIDE SEQUENCE</scope>
</reference>
<proteinExistence type="inferred from homology"/>
<organism evidence="9">
    <name type="scientific">anaerobic digester metagenome</name>
    <dbReference type="NCBI Taxonomy" id="1263854"/>
    <lineage>
        <taxon>unclassified sequences</taxon>
        <taxon>metagenomes</taxon>
        <taxon>ecological metagenomes</taxon>
    </lineage>
</organism>
<accession>A0A485M7X7</accession>
<dbReference type="InterPro" id="IPR002523">
    <property type="entry name" value="MgTranspt_CorA/ZnTranspt_ZntB"/>
</dbReference>
<keyword evidence="6 8" id="KW-1133">Transmembrane helix</keyword>
<dbReference type="SUPFAM" id="SSF143865">
    <property type="entry name" value="CorA soluble domain-like"/>
    <property type="match status" value="1"/>
</dbReference>
<dbReference type="GO" id="GO:0015087">
    <property type="term" value="F:cobalt ion transmembrane transporter activity"/>
    <property type="evidence" value="ECO:0007669"/>
    <property type="project" value="InterPro"/>
</dbReference>
<dbReference type="GO" id="GO:0005886">
    <property type="term" value="C:plasma membrane"/>
    <property type="evidence" value="ECO:0007669"/>
    <property type="project" value="UniProtKB-SubCell"/>
</dbReference>
<keyword evidence="3" id="KW-0813">Transport</keyword>
<evidence type="ECO:0000256" key="5">
    <source>
        <dbReference type="ARBA" id="ARBA00022692"/>
    </source>
</evidence>
<protein>
    <submittedName>
        <fullName evidence="9">Cobalt/magnesium transport protein CorA</fullName>
    </submittedName>
</protein>
<evidence type="ECO:0000256" key="7">
    <source>
        <dbReference type="ARBA" id="ARBA00023136"/>
    </source>
</evidence>
<dbReference type="InterPro" id="IPR045863">
    <property type="entry name" value="CorA_TM1_TM2"/>
</dbReference>
<dbReference type="EMBL" id="CAADRM010000146">
    <property type="protein sequence ID" value="VFU18192.1"/>
    <property type="molecule type" value="Genomic_DNA"/>
</dbReference>
<sequence length="355" mass="41560">MARYVKKVSKKAGLPPGTAVHIGERKPGEVRVRVLDYDKDHATEHEIHDIREVFRFRDTPSVSWITVDGLHDIRLIEQLGAHFGFHPLFLEDIVNTASRSKIEDFGSYVFIVLKMLSEDHDHGRKIVSEHVSLIFSERYVISFQEREVDMFDSIRQRIVSDAGRLRKQGADYLAYRIMDAIVDNYFTLIETLGEQVDDTEEVLLNRPEKETIHAIHRLKSENLFLWKSIFPLRDILSYLERGESDLVKPETCVYFRDVYDHTIQIMDTLETLRDILSGMTDIYLSSMSNRMNEVMKVLTVFASLFIPLTFLVGVYGMNFDYMPELHWWWSYPVLWVIMVGIGVSLLVFFRKKKWL</sequence>